<name>A0A8S0ULN7_OLEEU</name>
<protein>
    <submittedName>
        <fullName evidence="1">Uncharacterized protein</fullName>
    </submittedName>
</protein>
<feature type="non-terminal residue" evidence="1">
    <location>
        <position position="1"/>
    </location>
</feature>
<dbReference type="Gramene" id="OE9A099410T1">
    <property type="protein sequence ID" value="OE9A099410C1"/>
    <property type="gene ID" value="OE9A099410"/>
</dbReference>
<reference evidence="1 2" key="1">
    <citation type="submission" date="2019-12" db="EMBL/GenBank/DDBJ databases">
        <authorList>
            <person name="Alioto T."/>
            <person name="Alioto T."/>
            <person name="Gomez Garrido J."/>
        </authorList>
    </citation>
    <scope>NUCLEOTIDE SEQUENCE [LARGE SCALE GENOMIC DNA]</scope>
</reference>
<dbReference type="AlphaFoldDB" id="A0A8S0ULN7"/>
<evidence type="ECO:0000313" key="1">
    <source>
        <dbReference type="EMBL" id="CAA3021038.1"/>
    </source>
</evidence>
<gene>
    <name evidence="1" type="ORF">OLEA9_A099410</name>
</gene>
<organism evidence="1 2">
    <name type="scientific">Olea europaea subsp. europaea</name>
    <dbReference type="NCBI Taxonomy" id="158383"/>
    <lineage>
        <taxon>Eukaryota</taxon>
        <taxon>Viridiplantae</taxon>
        <taxon>Streptophyta</taxon>
        <taxon>Embryophyta</taxon>
        <taxon>Tracheophyta</taxon>
        <taxon>Spermatophyta</taxon>
        <taxon>Magnoliopsida</taxon>
        <taxon>eudicotyledons</taxon>
        <taxon>Gunneridae</taxon>
        <taxon>Pentapetalae</taxon>
        <taxon>asterids</taxon>
        <taxon>lamiids</taxon>
        <taxon>Lamiales</taxon>
        <taxon>Oleaceae</taxon>
        <taxon>Oleeae</taxon>
        <taxon>Olea</taxon>
    </lineage>
</organism>
<proteinExistence type="predicted"/>
<dbReference type="EMBL" id="CACTIH010009047">
    <property type="protein sequence ID" value="CAA3021038.1"/>
    <property type="molecule type" value="Genomic_DNA"/>
</dbReference>
<accession>A0A8S0ULN7</accession>
<comment type="caution">
    <text evidence="1">The sequence shown here is derived from an EMBL/GenBank/DDBJ whole genome shotgun (WGS) entry which is preliminary data.</text>
</comment>
<sequence length="51" mass="5772">PPTKRKVDEVTLDEAPSFTKEVMQKKTPQRGETIEMVLDEALSLKEEAVNN</sequence>
<keyword evidence="2" id="KW-1185">Reference proteome</keyword>
<dbReference type="Proteomes" id="UP000594638">
    <property type="component" value="Unassembled WGS sequence"/>
</dbReference>
<evidence type="ECO:0000313" key="2">
    <source>
        <dbReference type="Proteomes" id="UP000594638"/>
    </source>
</evidence>